<feature type="signal peptide" evidence="3">
    <location>
        <begin position="1"/>
        <end position="21"/>
    </location>
</feature>
<comment type="subcellular location">
    <subcellularLocation>
        <location evidence="1">Cell envelope</location>
    </subcellularLocation>
</comment>
<dbReference type="InterPro" id="IPR025997">
    <property type="entry name" value="SBP_2_dom"/>
</dbReference>
<dbReference type="Gene3D" id="3.40.50.2300">
    <property type="match status" value="2"/>
</dbReference>
<dbReference type="PROSITE" id="PS51257">
    <property type="entry name" value="PROKAR_LIPOPROTEIN"/>
    <property type="match status" value="1"/>
</dbReference>
<accession>A0A4U8Q0W2</accession>
<dbReference type="EMBL" id="QGQD01000097">
    <property type="protein sequence ID" value="TLC98324.1"/>
    <property type="molecule type" value="Genomic_DNA"/>
</dbReference>
<feature type="domain" description="Periplasmic binding protein" evidence="4">
    <location>
        <begin position="54"/>
        <end position="306"/>
    </location>
</feature>
<feature type="chain" id="PRO_5038634281" evidence="3">
    <location>
        <begin position="22"/>
        <end position="348"/>
    </location>
</feature>
<proteinExistence type="inferred from homology"/>
<evidence type="ECO:0000256" key="3">
    <source>
        <dbReference type="SAM" id="SignalP"/>
    </source>
</evidence>
<dbReference type="STRING" id="180332.GCA_000797495_03800"/>
<comment type="similarity">
    <text evidence="2">Belongs to the bacterial solute-binding protein 2 family.</text>
</comment>
<keyword evidence="3" id="KW-0732">Signal</keyword>
<name>A0A4U8Q0W2_9FIRM</name>
<evidence type="ECO:0000313" key="6">
    <source>
        <dbReference type="Proteomes" id="UP000306509"/>
    </source>
</evidence>
<gene>
    <name evidence="5" type="ORF">DSM106044_04840</name>
</gene>
<dbReference type="InterPro" id="IPR050555">
    <property type="entry name" value="Bact_Solute-Bind_Prot2"/>
</dbReference>
<dbReference type="SUPFAM" id="SSF53822">
    <property type="entry name" value="Periplasmic binding protein-like I"/>
    <property type="match status" value="1"/>
</dbReference>
<dbReference type="PANTHER" id="PTHR30036:SF7">
    <property type="entry name" value="ABC TRANSPORTER PERIPLASMIC-BINDING PROTEIN YPHF"/>
    <property type="match status" value="1"/>
</dbReference>
<dbReference type="GO" id="GO:0030246">
    <property type="term" value="F:carbohydrate binding"/>
    <property type="evidence" value="ECO:0007669"/>
    <property type="project" value="TreeGrafter"/>
</dbReference>
<evidence type="ECO:0000259" key="4">
    <source>
        <dbReference type="Pfam" id="PF13407"/>
    </source>
</evidence>
<reference evidence="5 6" key="1">
    <citation type="journal article" date="2019" name="Anaerobe">
        <title>Detection of Robinsoniella peoriensis in multiple bone samples of a trauma patient.</title>
        <authorList>
            <person name="Schrottner P."/>
            <person name="Hartwich K."/>
            <person name="Bunk B."/>
            <person name="Schober I."/>
            <person name="Helbig S."/>
            <person name="Rudolph W.W."/>
            <person name="Gunzer F."/>
        </authorList>
    </citation>
    <scope>NUCLEOTIDE SEQUENCE [LARGE SCALE GENOMIC DNA]</scope>
    <source>
        <strain evidence="5 6">DSM 106044</strain>
    </source>
</reference>
<evidence type="ECO:0000256" key="1">
    <source>
        <dbReference type="ARBA" id="ARBA00004196"/>
    </source>
</evidence>
<dbReference type="GO" id="GO:0030288">
    <property type="term" value="C:outer membrane-bounded periplasmic space"/>
    <property type="evidence" value="ECO:0007669"/>
    <property type="project" value="TreeGrafter"/>
</dbReference>
<keyword evidence="6" id="KW-1185">Reference proteome</keyword>
<dbReference type="InterPro" id="IPR028082">
    <property type="entry name" value="Peripla_BP_I"/>
</dbReference>
<evidence type="ECO:0000313" key="5">
    <source>
        <dbReference type="EMBL" id="TLC98324.1"/>
    </source>
</evidence>
<protein>
    <submittedName>
        <fullName evidence="5">D-ribose transporter subunit RbsB</fullName>
    </submittedName>
</protein>
<dbReference type="RefSeq" id="WP_047833609.1">
    <property type="nucleotide sequence ID" value="NZ_QGQD01000097.1"/>
</dbReference>
<dbReference type="Proteomes" id="UP000306509">
    <property type="component" value="Unassembled WGS sequence"/>
</dbReference>
<sequence precursor="true">MKQYKKVMGILLAGVLALSMAGCGDSEKTDGKAETKAEEGAGVQAASGADEEYAVIMSVNQLEFFDALKAGVNDAAHSLGAKWYYAGPQDLAPDKVAEAIDQAVAKKVTGIVVHGQFQETGAAIDNAIAAGVPVICVNTDIESNRLSFLGCDPYNTGVEMAKQMAKEIGDKGKIIISNFISGGQPSAISNMEGCRDELEKNHPNIEIAAEVDDKADETTAATAVGAALQANPDVVGIIGMQAPSAVGAATAVREAGIDGIKIVGRDRDSATLELIESGEVAASFAQNSYVEGYIAVKWLHDYVNGNLKVTQNYLDAGINPLPPVVDSGSIIITKDNVEQFKEKYTYDK</sequence>
<dbReference type="AlphaFoldDB" id="A0A4U8Q0W2"/>
<evidence type="ECO:0000256" key="2">
    <source>
        <dbReference type="ARBA" id="ARBA00007639"/>
    </source>
</evidence>
<comment type="caution">
    <text evidence="5">The sequence shown here is derived from an EMBL/GenBank/DDBJ whole genome shotgun (WGS) entry which is preliminary data.</text>
</comment>
<organism evidence="5 6">
    <name type="scientific">Robinsoniella peoriensis</name>
    <dbReference type="NCBI Taxonomy" id="180332"/>
    <lineage>
        <taxon>Bacteria</taxon>
        <taxon>Bacillati</taxon>
        <taxon>Bacillota</taxon>
        <taxon>Clostridia</taxon>
        <taxon>Lachnospirales</taxon>
        <taxon>Lachnospiraceae</taxon>
        <taxon>Robinsoniella</taxon>
    </lineage>
</organism>
<dbReference type="PANTHER" id="PTHR30036">
    <property type="entry name" value="D-XYLOSE-BINDING PERIPLASMIC PROTEIN"/>
    <property type="match status" value="1"/>
</dbReference>
<dbReference type="Pfam" id="PF13407">
    <property type="entry name" value="Peripla_BP_4"/>
    <property type="match status" value="1"/>
</dbReference>